<dbReference type="NCBIfam" id="TIGR02937">
    <property type="entry name" value="sigma70-ECF"/>
    <property type="match status" value="1"/>
</dbReference>
<evidence type="ECO:0000256" key="2">
    <source>
        <dbReference type="ARBA" id="ARBA00023015"/>
    </source>
</evidence>
<proteinExistence type="inferred from homology"/>
<keyword evidence="3" id="KW-0731">Sigma factor</keyword>
<dbReference type="InterPro" id="IPR007627">
    <property type="entry name" value="RNA_pol_sigma70_r2"/>
</dbReference>
<dbReference type="SUPFAM" id="SSF88659">
    <property type="entry name" value="Sigma3 and sigma4 domains of RNA polymerase sigma factors"/>
    <property type="match status" value="1"/>
</dbReference>
<evidence type="ECO:0000256" key="1">
    <source>
        <dbReference type="ARBA" id="ARBA00010641"/>
    </source>
</evidence>
<dbReference type="InterPro" id="IPR013324">
    <property type="entry name" value="RNA_pol_sigma_r3/r4-like"/>
</dbReference>
<reference evidence="8" key="1">
    <citation type="journal article" date="2019" name="Int. J. Syst. Evol. Microbiol.">
        <title>The Global Catalogue of Microorganisms (GCM) 10K type strain sequencing project: providing services to taxonomists for standard genome sequencing and annotation.</title>
        <authorList>
            <consortium name="The Broad Institute Genomics Platform"/>
            <consortium name="The Broad Institute Genome Sequencing Center for Infectious Disease"/>
            <person name="Wu L."/>
            <person name="Ma J."/>
        </authorList>
    </citation>
    <scope>NUCLEOTIDE SEQUENCE [LARGE SCALE GENOMIC DNA]</scope>
    <source>
        <strain evidence="8">KCTC 13128</strain>
    </source>
</reference>
<name>A0ABV7CWG3_9BACI</name>
<feature type="domain" description="RNA polymerase sigma-70 region 2" evidence="6">
    <location>
        <begin position="13"/>
        <end position="78"/>
    </location>
</feature>
<evidence type="ECO:0000256" key="4">
    <source>
        <dbReference type="ARBA" id="ARBA00023125"/>
    </source>
</evidence>
<dbReference type="InterPro" id="IPR014284">
    <property type="entry name" value="RNA_pol_sigma-70_dom"/>
</dbReference>
<evidence type="ECO:0000256" key="5">
    <source>
        <dbReference type="ARBA" id="ARBA00023163"/>
    </source>
</evidence>
<evidence type="ECO:0000313" key="8">
    <source>
        <dbReference type="Proteomes" id="UP001595279"/>
    </source>
</evidence>
<dbReference type="InterPro" id="IPR013325">
    <property type="entry name" value="RNA_pol_sigma_r2"/>
</dbReference>
<dbReference type="RefSeq" id="WP_390272197.1">
    <property type="nucleotide sequence ID" value="NZ_JBHRSA010000042.1"/>
</dbReference>
<keyword evidence="2" id="KW-0805">Transcription regulation</keyword>
<protein>
    <submittedName>
        <fullName evidence="7">Sigma-70 family RNA polymerase sigma factor</fullName>
    </submittedName>
</protein>
<keyword evidence="5" id="KW-0804">Transcription</keyword>
<dbReference type="PANTHER" id="PTHR43133">
    <property type="entry name" value="RNA POLYMERASE ECF-TYPE SIGMA FACTO"/>
    <property type="match status" value="1"/>
</dbReference>
<sequence>MTQQKPSFEEICQQNERRIHYQIHKLNIRDPHQEYYQEGLFAMWNAYERYEPDKGPMATYFNYMIRNRMIDLMRKENRQQEQLANYIEEQKASHSTAASPETDPPQYLSREFSDLLLSNPALWQQLKSQLTENQWKWVYYAVIDNMPIKEIAIQENTTSEAVKSWGKQVRKKLRTDEFRQLLKQEMNL</sequence>
<dbReference type="SUPFAM" id="SSF88946">
    <property type="entry name" value="Sigma2 domain of RNA polymerase sigma factors"/>
    <property type="match status" value="1"/>
</dbReference>
<keyword evidence="8" id="KW-1185">Reference proteome</keyword>
<gene>
    <name evidence="7" type="ORF">ACFOGI_10615</name>
</gene>
<comment type="similarity">
    <text evidence="1">Belongs to the sigma-70 factor family. ECF subfamily.</text>
</comment>
<dbReference type="Proteomes" id="UP001595279">
    <property type="component" value="Unassembled WGS sequence"/>
</dbReference>
<evidence type="ECO:0000313" key="7">
    <source>
        <dbReference type="EMBL" id="MFC3040700.1"/>
    </source>
</evidence>
<dbReference type="Gene3D" id="1.10.1740.10">
    <property type="match status" value="1"/>
</dbReference>
<dbReference type="EMBL" id="JBHRSA010000042">
    <property type="protein sequence ID" value="MFC3040700.1"/>
    <property type="molecule type" value="Genomic_DNA"/>
</dbReference>
<dbReference type="Pfam" id="PF04542">
    <property type="entry name" value="Sigma70_r2"/>
    <property type="match status" value="1"/>
</dbReference>
<accession>A0ABV7CWG3</accession>
<evidence type="ECO:0000256" key="3">
    <source>
        <dbReference type="ARBA" id="ARBA00023082"/>
    </source>
</evidence>
<comment type="caution">
    <text evidence="7">The sequence shown here is derived from an EMBL/GenBank/DDBJ whole genome shotgun (WGS) entry which is preliminary data.</text>
</comment>
<evidence type="ECO:0000259" key="6">
    <source>
        <dbReference type="Pfam" id="PF04542"/>
    </source>
</evidence>
<organism evidence="7 8">
    <name type="scientific">Virgibacillus xinjiangensis</name>
    <dbReference type="NCBI Taxonomy" id="393090"/>
    <lineage>
        <taxon>Bacteria</taxon>
        <taxon>Bacillati</taxon>
        <taxon>Bacillota</taxon>
        <taxon>Bacilli</taxon>
        <taxon>Bacillales</taxon>
        <taxon>Bacillaceae</taxon>
        <taxon>Virgibacillus</taxon>
    </lineage>
</organism>
<dbReference type="InterPro" id="IPR039425">
    <property type="entry name" value="RNA_pol_sigma-70-like"/>
</dbReference>
<dbReference type="PANTHER" id="PTHR43133:SF8">
    <property type="entry name" value="RNA POLYMERASE SIGMA FACTOR HI_1459-RELATED"/>
    <property type="match status" value="1"/>
</dbReference>
<keyword evidence="4" id="KW-0238">DNA-binding</keyword>